<reference evidence="1 2" key="1">
    <citation type="submission" date="2018-05" db="EMBL/GenBank/DDBJ databases">
        <title>Genomic Encyclopedia of Type Strains, Phase IV (KMG-IV): sequencing the most valuable type-strain genomes for metagenomic binning, comparative biology and taxonomic classification.</title>
        <authorList>
            <person name="Goeker M."/>
        </authorList>
    </citation>
    <scope>NUCLEOTIDE SEQUENCE [LARGE SCALE GENOMIC DNA]</scope>
    <source>
        <strain evidence="1 2">DSM 566</strain>
    </source>
</reference>
<dbReference type="EMBL" id="QJJS01000024">
    <property type="protein sequence ID" value="PXW92408.1"/>
    <property type="molecule type" value="Genomic_DNA"/>
</dbReference>
<gene>
    <name evidence="1" type="ORF">C7444_12417</name>
</gene>
<evidence type="ECO:0000313" key="2">
    <source>
        <dbReference type="Proteomes" id="UP000247811"/>
    </source>
</evidence>
<dbReference type="Proteomes" id="UP000247811">
    <property type="component" value="Unassembled WGS sequence"/>
</dbReference>
<proteinExistence type="predicted"/>
<dbReference type="RefSeq" id="WP_110402336.1">
    <property type="nucleotide sequence ID" value="NZ_QJJS01000024.1"/>
</dbReference>
<dbReference type="OrthoDB" id="9180834at2"/>
<name>A0A318GW09_9BURK</name>
<protein>
    <submittedName>
        <fullName evidence="1">Uncharacterized protein</fullName>
    </submittedName>
</protein>
<evidence type="ECO:0000313" key="1">
    <source>
        <dbReference type="EMBL" id="PXW92408.1"/>
    </source>
</evidence>
<comment type="caution">
    <text evidence="1">The sequence shown here is derived from an EMBL/GenBank/DDBJ whole genome shotgun (WGS) entry which is preliminary data.</text>
</comment>
<organism evidence="1 2">
    <name type="scientific">Sphaerotilus hippei</name>
    <dbReference type="NCBI Taxonomy" id="744406"/>
    <lineage>
        <taxon>Bacteria</taxon>
        <taxon>Pseudomonadati</taxon>
        <taxon>Pseudomonadota</taxon>
        <taxon>Betaproteobacteria</taxon>
        <taxon>Burkholderiales</taxon>
        <taxon>Sphaerotilaceae</taxon>
        <taxon>Sphaerotilus</taxon>
    </lineage>
</organism>
<dbReference type="AlphaFoldDB" id="A0A318GW09"/>
<sequence>MEPITEGTLQLTFNPGWHAIQFDKTPWYAVSHLNAHGVMAMDVTARGPDGHHWWIEIKDCVGYEADNLPRLAIDPPSEVKATQTWANEQGWKGRVEAKRAKMFVADEVLQKVVGTVATLTAAARAPVTDAHAAAVRPFVAACMTGSRWNVVLLLTWNIPDYGRLASRLKTALEQRLRAFDVTCHVVNENITAPTLPWTVGRVTP</sequence>
<keyword evidence="2" id="KW-1185">Reference proteome</keyword>
<accession>A0A318GW09</accession>